<keyword evidence="2 8" id="KW-0547">Nucleotide-binding</keyword>
<dbReference type="InterPro" id="IPR001609">
    <property type="entry name" value="Myosin_head_motor_dom-like"/>
</dbReference>
<dbReference type="RefSeq" id="XP_014563989.1">
    <property type="nucleotide sequence ID" value="XM_014708503.1"/>
</dbReference>
<evidence type="ECO:0000256" key="7">
    <source>
        <dbReference type="ARBA" id="ARBA00023203"/>
    </source>
</evidence>
<evidence type="ECO:0000256" key="5">
    <source>
        <dbReference type="ARBA" id="ARBA00023123"/>
    </source>
</evidence>
<dbReference type="Gene3D" id="1.20.120.720">
    <property type="entry name" value="Myosin VI head, motor domain, U50 subdomain"/>
    <property type="match status" value="1"/>
</dbReference>
<keyword evidence="7 8" id="KW-0009">Actin-binding</keyword>
<dbReference type="GO" id="GO:0051015">
    <property type="term" value="F:actin filament binding"/>
    <property type="evidence" value="ECO:0007669"/>
    <property type="project" value="InterPro"/>
</dbReference>
<keyword evidence="6 8" id="KW-0505">Motor protein</keyword>
<dbReference type="GO" id="GO:0005524">
    <property type="term" value="F:ATP binding"/>
    <property type="evidence" value="ECO:0007669"/>
    <property type="project" value="UniProtKB-UniRule"/>
</dbReference>
<evidence type="ECO:0000256" key="10">
    <source>
        <dbReference type="SAM" id="MobiDB-lite"/>
    </source>
</evidence>
<dbReference type="GO" id="GO:0007015">
    <property type="term" value="P:actin filament organization"/>
    <property type="evidence" value="ECO:0007669"/>
    <property type="project" value="TreeGrafter"/>
</dbReference>
<sequence length="1683" mass="199121">MQGLVNKEDDEDVLEARRIRIDEDVQKKFSERKWVWIPNEKDSYAGGYIVKESEDGVKVDCGGVIVECRSKDVFRMNPPKFDMVEDLAELSYLNEPSVLHNLKRRYQNGRIYTYSGLFLLAINPYRGLRIYGEKDVKRYTLSKKYELEPHIFAIANEAYRLMVSNGENQSILITGESGAGKTENTKRVVEFLAMVAGYRGMEVDVDRQIIDANPILEAFGNAQTVKNNNSSRFGKFIKIKFNGGNICGAHIEKYLLEKSRVTGQNVNERNYHIFYQLLASSEAMKKLLLLDGEVKDYRYLKGSRYTIPDVDDGEEFKRLVEAMDVLRIDKDEQMGYFRIVSAILHLGNIEFGEKDGVAEIVNLEVAEKACRLLNISLVEFIKRLIHPMIKAGNEYVMHERNKEQVVKIVDGLSRILYDKMFDGVVERINLSLSSRHKGSFIGVLDIAGFEIFEKNSFEQFCINYTNEKLQQFFNHHMFILEQEVYRQEDIEWDFIDFGLDLQPTIDLIEKSNPIGILSYLDEECVMPMATEKTFLGKLSGSVRHNKFEVDKIRDVFILNHYAGNVEYSVQEWLSKNKDPHSEALTSLIQTSEDGMVSKLSLNETQLKKGFFRTVSQKHKEQLGSLMQQLQGTNPHFVRCIIPNLEKSGEYLSNALVLDQLRCNGVLEGIRISRQGFPSRMRYEEFVGRYKILMGSVDGDEYLDGGMCMEYFRNGCRQILDRMGLGSNQYRLGISKVFFRQGVLADIEDMKESKVSEVVKEMQALIRKRLVHRRYNLEKRRMHGVEVIQRNARVCCEIQRWSWWRLYQKIKPLLDVKKKDDELKGKEAEIQEYVRQLEMEKERGVRIEESLKREMLRREEMEKNVEEEKRYSAEKEELLMALRRRIDELENEEMVLKETNLKTRQDADENKRRVEEYKSEYERLCKSKVQEYEEIAKYKNEVMRQMNVISEQERRMMEMREELISKSSENDARVERMLNEGTEEILRLGRMNKEKEEEIEQIRKEQRETERSEEELRKEKKAIEEEIVELRIGCANGLRWREELMGMKKEHEMMQRKLKDEVEDVQLENERLEDELKKEMKKVEEMKSMRKKAVDEVDYEKSRGDKLERMYQEEKKLHEEAEEQLQREKMFKDATQESLLEKIKGLKKSMKEMSEKLKGEEMMNKQLMAEKEDVCEEIRMLQQSKLDEIFDREAGFNSVRKGLQMEIQRLERENQKLSMDLMEMKAMNDVSEESVSGAEKMYAMLEEERKKRKEVEYQVSEQESRNVMLSSEVEMLKEMIEIEKRGREEMMKDQEKDLSVCRSVKQVKKEVDELSNELSVIVDGFNVQYVNVLNGYKEEVRRMEKEAVEKEIENEKMKIEVIAIEEKNVEMKKQMLEYEARIEEKSRMCDAAMNEMAMHKEKSRMMEESIWEKEEEVKRYVEKFEEWNVLFEGLVSKVEEEVKAIENADEERRKMAEEMKRWNEEGKRSVSVLEERYTKEMMAKVKDAIEEERRKMEYFEGKHLKLLKRYEEMEEKQQNLIEKHALDALRIERLEAEKSVYKENEMRNAGLMSMYESEINTLKRCTRFKEEVLMGFGGANGSVVYVNDKEKYCVQERRRIDAEQEMHKMSEEKQAQMVVNKRLREEVERLRGEIEANRLQSLEMKKRQGVQMLTISRLSKELDEEREMAKLLRSLKCVSKKARG</sequence>
<evidence type="ECO:0000256" key="6">
    <source>
        <dbReference type="ARBA" id="ARBA00023175"/>
    </source>
</evidence>
<feature type="domain" description="Myosin motor" evidence="11">
    <location>
        <begin position="82"/>
        <end position="751"/>
    </location>
</feature>
<dbReference type="SUPFAM" id="SSF52540">
    <property type="entry name" value="P-loop containing nucleoside triphosphate hydrolases"/>
    <property type="match status" value="1"/>
</dbReference>
<dbReference type="InterPro" id="IPR036961">
    <property type="entry name" value="Kinesin_motor_dom_sf"/>
</dbReference>
<dbReference type="Pfam" id="PF00063">
    <property type="entry name" value="Myosin_head"/>
    <property type="match status" value="1"/>
</dbReference>
<dbReference type="GO" id="GO:0016020">
    <property type="term" value="C:membrane"/>
    <property type="evidence" value="ECO:0007669"/>
    <property type="project" value="TreeGrafter"/>
</dbReference>
<dbReference type="GeneID" id="26261583"/>
<evidence type="ECO:0000256" key="1">
    <source>
        <dbReference type="ARBA" id="ARBA00008314"/>
    </source>
</evidence>
<dbReference type="InterPro" id="IPR004009">
    <property type="entry name" value="SH3_Myosin"/>
</dbReference>
<accession>A0A0B2ULM5</accession>
<keyword evidence="4 9" id="KW-0175">Coiled coil</keyword>
<dbReference type="InterPro" id="IPR027417">
    <property type="entry name" value="P-loop_NTPase"/>
</dbReference>
<feature type="domain" description="Myosin N-terminal SH3-like" evidence="12">
    <location>
        <begin position="30"/>
        <end position="78"/>
    </location>
</feature>
<dbReference type="PRINTS" id="PR00193">
    <property type="entry name" value="MYOSINHEAVY"/>
</dbReference>
<dbReference type="InParanoid" id="A0A0B2ULM5"/>
<dbReference type="PANTHER" id="PTHR13140">
    <property type="entry name" value="MYOSIN"/>
    <property type="match status" value="1"/>
</dbReference>
<dbReference type="GO" id="GO:0005737">
    <property type="term" value="C:cytoplasm"/>
    <property type="evidence" value="ECO:0007669"/>
    <property type="project" value="UniProtKB-ARBA"/>
</dbReference>
<evidence type="ECO:0000313" key="13">
    <source>
        <dbReference type="EMBL" id="KHN69947.1"/>
    </source>
</evidence>
<evidence type="ECO:0000256" key="3">
    <source>
        <dbReference type="ARBA" id="ARBA00022840"/>
    </source>
</evidence>
<feature type="region of interest" description="Actin-binding" evidence="8">
    <location>
        <begin position="622"/>
        <end position="644"/>
    </location>
</feature>
<dbReference type="OrthoDB" id="6108017at2759"/>
<organism evidence="13 14">
    <name type="scientific">Ordospora colligata OC4</name>
    <dbReference type="NCBI Taxonomy" id="1354746"/>
    <lineage>
        <taxon>Eukaryota</taxon>
        <taxon>Fungi</taxon>
        <taxon>Fungi incertae sedis</taxon>
        <taxon>Microsporidia</taxon>
        <taxon>Ordosporidae</taxon>
        <taxon>Ordospora</taxon>
    </lineage>
</organism>
<feature type="coiled-coil region" evidence="9">
    <location>
        <begin position="1437"/>
        <end position="1464"/>
    </location>
</feature>
<feature type="region of interest" description="Disordered" evidence="10">
    <location>
        <begin position="994"/>
        <end position="1017"/>
    </location>
</feature>
<dbReference type="STRING" id="1354746.A0A0B2ULM5"/>
<keyword evidence="5 8" id="KW-0518">Myosin</keyword>
<dbReference type="GO" id="GO:0016459">
    <property type="term" value="C:myosin complex"/>
    <property type="evidence" value="ECO:0007669"/>
    <property type="project" value="UniProtKB-KW"/>
</dbReference>
<comment type="caution">
    <text evidence="13">The sequence shown here is derived from an EMBL/GenBank/DDBJ whole genome shotgun (WGS) entry which is preliminary data.</text>
</comment>
<dbReference type="Gene3D" id="1.20.58.530">
    <property type="match status" value="1"/>
</dbReference>
<dbReference type="PROSITE" id="PS51844">
    <property type="entry name" value="SH3_LIKE"/>
    <property type="match status" value="1"/>
</dbReference>
<evidence type="ECO:0000256" key="8">
    <source>
        <dbReference type="PROSITE-ProRule" id="PRU00782"/>
    </source>
</evidence>
<protein>
    <submittedName>
        <fullName evidence="13">Myosin heavy chain</fullName>
    </submittedName>
</protein>
<dbReference type="Gene3D" id="1.10.10.820">
    <property type="match status" value="1"/>
</dbReference>
<evidence type="ECO:0000259" key="12">
    <source>
        <dbReference type="PROSITE" id="PS51844"/>
    </source>
</evidence>
<dbReference type="Gene3D" id="1.20.5.4820">
    <property type="match status" value="1"/>
</dbReference>
<proteinExistence type="inferred from homology"/>
<dbReference type="SMART" id="SM00242">
    <property type="entry name" value="MYSc"/>
    <property type="match status" value="1"/>
</dbReference>
<evidence type="ECO:0000256" key="4">
    <source>
        <dbReference type="ARBA" id="ARBA00023054"/>
    </source>
</evidence>
<feature type="binding site" evidence="8">
    <location>
        <begin position="175"/>
        <end position="182"/>
    </location>
    <ligand>
        <name>ATP</name>
        <dbReference type="ChEBI" id="CHEBI:30616"/>
    </ligand>
</feature>
<feature type="coiled-coil region" evidence="9">
    <location>
        <begin position="1612"/>
        <end position="1674"/>
    </location>
</feature>
<feature type="coiled-coil region" evidence="9">
    <location>
        <begin position="1325"/>
        <end position="1401"/>
    </location>
</feature>
<dbReference type="Proteomes" id="UP000031056">
    <property type="component" value="Unassembled WGS sequence"/>
</dbReference>
<evidence type="ECO:0000313" key="14">
    <source>
        <dbReference type="Proteomes" id="UP000031056"/>
    </source>
</evidence>
<dbReference type="InterPro" id="IPR008989">
    <property type="entry name" value="Myosin_S1_N"/>
</dbReference>
<keyword evidence="14" id="KW-1185">Reference proteome</keyword>
<gene>
    <name evidence="13" type="ORF">M896_041450</name>
</gene>
<dbReference type="PANTHER" id="PTHR13140:SF857">
    <property type="entry name" value="MYOSIN-11"/>
    <property type="match status" value="1"/>
</dbReference>
<dbReference type="VEuPathDB" id="MicrosporidiaDB:M896_041450"/>
<comment type="similarity">
    <text evidence="1 8">Belongs to the TRAFAC class myosin-kinesin ATPase superfamily. Myosin family.</text>
</comment>
<dbReference type="Gene3D" id="3.40.850.10">
    <property type="entry name" value="Kinesin motor domain"/>
    <property type="match status" value="1"/>
</dbReference>
<evidence type="ECO:0000256" key="2">
    <source>
        <dbReference type="ARBA" id="ARBA00022741"/>
    </source>
</evidence>
<dbReference type="PROSITE" id="PS51456">
    <property type="entry name" value="MYOSIN_MOTOR"/>
    <property type="match status" value="1"/>
</dbReference>
<dbReference type="Gene3D" id="2.30.30.360">
    <property type="entry name" value="Myosin S1 fragment, N-terminal"/>
    <property type="match status" value="1"/>
</dbReference>
<dbReference type="EMBL" id="JOKQ01000004">
    <property type="protein sequence ID" value="KHN69947.1"/>
    <property type="molecule type" value="Genomic_DNA"/>
</dbReference>
<evidence type="ECO:0000259" key="11">
    <source>
        <dbReference type="PROSITE" id="PS51456"/>
    </source>
</evidence>
<dbReference type="CDD" id="cd01377">
    <property type="entry name" value="MYSc_class_II"/>
    <property type="match status" value="1"/>
</dbReference>
<evidence type="ECO:0000256" key="9">
    <source>
        <dbReference type="SAM" id="Coils"/>
    </source>
</evidence>
<dbReference type="FunFam" id="1.10.10.820:FF:000001">
    <property type="entry name" value="Myosin heavy chain"/>
    <property type="match status" value="1"/>
</dbReference>
<keyword evidence="3 8" id="KW-0067">ATP-binding</keyword>
<dbReference type="FunFam" id="3.40.850.10:FF:000101">
    <property type="entry name" value="Slow myosin heavy chain 2"/>
    <property type="match status" value="1"/>
</dbReference>
<name>A0A0B2ULM5_9MICR</name>
<reference evidence="13 14" key="1">
    <citation type="journal article" date="2014" name="MBio">
        <title>The Ordospora colligata genome; evolution of extreme reduction in microsporidia and host-to-parasite horizontal gene transfer.</title>
        <authorList>
            <person name="Pombert J.-F."/>
            <person name="Haag K.L."/>
            <person name="Beidas S."/>
            <person name="Ebert D."/>
            <person name="Keeling P.J."/>
        </authorList>
    </citation>
    <scope>NUCLEOTIDE SEQUENCE [LARGE SCALE GENOMIC DNA]</scope>
    <source>
        <strain evidence="13 14">OC4</strain>
    </source>
</reference>
<dbReference type="HOGENOM" id="CLU_000192_4_4_1"/>
<dbReference type="GO" id="GO:0000146">
    <property type="term" value="F:microfilament motor activity"/>
    <property type="evidence" value="ECO:0007669"/>
    <property type="project" value="TreeGrafter"/>
</dbReference>